<reference evidence="12" key="1">
    <citation type="submission" date="2021-03" db="EMBL/GenBank/DDBJ databases">
        <title>Evolutionary innovations through gain and loss of genes in the ectomycorrhizal Boletales.</title>
        <authorList>
            <person name="Wu G."/>
            <person name="Miyauchi S."/>
            <person name="Morin E."/>
            <person name="Yang Z.-L."/>
            <person name="Xu J."/>
            <person name="Martin F.M."/>
        </authorList>
    </citation>
    <scope>NUCLEOTIDE SEQUENCE</scope>
    <source>
        <strain evidence="12">BR01</strain>
    </source>
</reference>
<evidence type="ECO:0000256" key="1">
    <source>
        <dbReference type="ARBA" id="ARBA00002512"/>
    </source>
</evidence>
<dbReference type="InterPro" id="IPR026777">
    <property type="entry name" value="PRM1"/>
</dbReference>
<comment type="function">
    <text evidence="1 10">Involved in cell fusion during mating by stabilizing the plasma membrane fusion event.</text>
</comment>
<sequence>MARPSPAVPAHAAHLSMLPPSSTLPLRLGGPHFQVPTPTSSSIASVALPAGASGYGRQHLQYAYQRDHWVHLAHRSPTAETITLNISALHEIARRKGIRGDPIGTICEGLGSIDALITASETIVLALDTVGPHIRARAPQFPWRFDEFIVRDDKWVDLSRHPPSQPYFYHECLHPSTRKNSKAMVFKSGKKFIVYVVVPERQWIEMEEFQASLGVQSSQVPKLAVEGATTEPELNRDSEATQATSTSTDDSDLLNMPLSYSLGHPSANLVASMTPTMTASALPRWKGKAHAAPLKTPSPPNTSAVTGPVSGIAMAGKHRHQQTSSVSSVTTQSPPYKKHSTAHLRQHFSVAIEVCETSFPCRWQYLRETHHLERLQPTDYPGTSSAPLVDPSLCFTGLVNPIHQTSYLRYYPVGASREPFLGMLSRVVKGNVLVANLTDKVCRVGLPWRFLGRVEGDLDECIRAVSNALKYPRQYQSVADDVREKLLRRLKAEVAAWYRLQHRNICPLYGVIQSVYSIVMVSPWCNNGTFMQYIQREGVRVDQLALADRNGFIKAPIFSTRLRCSLALTNLFHVAQALSSQEAQASVANAKDDLLTACHAAEHAATSAASMPQYLAIATNRQFADAINGTMNGAREALILALTCMEAIINFLIGIYRSTFLCFLELVVVGGLGLLISAVQEITSFLQSTLNNITSGIKSDITSVNSAIQSAVNSINKVNPFGNIQAPQFNVSSLDSLSNIAIPTDFENALIQLNNLLPTVSSIKNTIQDLVDMPLEAVKADINNTFLGLTFDPVLLPVPAQNTVSFCNSLDTSSIDNLGGDLLQITKIGTVILIVVLLLLLAGHSVFEWYKWRCLMRHLRFTREAWMSDPMIYHATSSKTTTPSVTLTDHNILMLQADGQHPLLTHIAFTLASQLRFTPSQHIHLRWFLHYIFHPPALACFLIGFFGLLSVQIQLIAISPLEAKYSAQAAASVQDLSNTNATQMNNSMYNQSTAYASAISAKVETVQSSINNDLFGWVNGTTTTLNSTLNNFYTDIQNLVSTVFNGTILETPAQDFIKCLIGSKVDAIEEALMFLNQNLNVDLPQVNKTILVLSSADIDEIAQPVATAAIGGTSSNSQGLVGRLMAMYVDSLKKERLMFHGLVGGGSIDGPCHRVLALICRELGGCLQEAEMAKRTARRPRWTRSAVKGGAPLPHVGDTEKPSSILEPPLRSFTPLPEARSPFSINLFRRPNQASLPSHPLKSLEPTFEKSWDSFFHEGANNSQSAASGPRHVVGRPMKLMNFGKTKGDEVLEATKGDRSEDKPKSVWFKSVTGFFSRQDSVQPVSGFVVNRPVSGACSPRPQLSISVEQALGAIPRDLPKIDTTPSPAREEPSSVRPVSPMPPTLPLAKNNPPRKAIPLTIPPPPPGHARNANVPTDVGSTPPDNGPLAMPLHNAFEEHSASQKPVHLTLYPTFFASYSEGERHKRSSTISQHESTRSTSRLLTNIHAQSSSDTVDPFATPFDDDVLMSPAKTKRATNAFSGFAL</sequence>
<comment type="caution">
    <text evidence="12">The sequence shown here is derived from an EMBL/GenBank/DDBJ whole genome shotgun (WGS) entry which is preliminary data.</text>
</comment>
<gene>
    <name evidence="12" type="ORF">JVT61DRAFT_7615</name>
</gene>
<evidence type="ECO:0000256" key="5">
    <source>
        <dbReference type="ARBA" id="ARBA00022692"/>
    </source>
</evidence>
<feature type="region of interest" description="Disordered" evidence="11">
    <location>
        <begin position="1178"/>
        <end position="1213"/>
    </location>
</feature>
<dbReference type="GO" id="GO:0005886">
    <property type="term" value="C:plasma membrane"/>
    <property type="evidence" value="ECO:0007669"/>
    <property type="project" value="UniProtKB-SubCell"/>
</dbReference>
<keyword evidence="7 10" id="KW-1133">Transmembrane helix</keyword>
<feature type="transmembrane region" description="Helical" evidence="10">
    <location>
        <begin position="928"/>
        <end position="949"/>
    </location>
</feature>
<dbReference type="PANTHER" id="PTHR31030:SF1">
    <property type="entry name" value="PLASMA MEMBRANE FUSION PROTEIN PRM1"/>
    <property type="match status" value="1"/>
</dbReference>
<organism evidence="12 13">
    <name type="scientific">Boletus reticuloceps</name>
    <dbReference type="NCBI Taxonomy" id="495285"/>
    <lineage>
        <taxon>Eukaryota</taxon>
        <taxon>Fungi</taxon>
        <taxon>Dikarya</taxon>
        <taxon>Basidiomycota</taxon>
        <taxon>Agaricomycotina</taxon>
        <taxon>Agaricomycetes</taxon>
        <taxon>Agaricomycetidae</taxon>
        <taxon>Boletales</taxon>
        <taxon>Boletineae</taxon>
        <taxon>Boletaceae</taxon>
        <taxon>Boletoideae</taxon>
        <taxon>Boletus</taxon>
    </lineage>
</organism>
<evidence type="ECO:0000256" key="8">
    <source>
        <dbReference type="ARBA" id="ARBA00023136"/>
    </source>
</evidence>
<comment type="caution">
    <text evidence="10">Lacks conserved residue(s) required for the propagation of feature annotation.</text>
</comment>
<dbReference type="GO" id="GO:0032220">
    <property type="term" value="P:plasma membrane fusion involved in cytogamy"/>
    <property type="evidence" value="ECO:0007669"/>
    <property type="project" value="TreeGrafter"/>
</dbReference>
<evidence type="ECO:0000313" key="12">
    <source>
        <dbReference type="EMBL" id="KAG6372509.1"/>
    </source>
</evidence>
<dbReference type="EMBL" id="JAGFBS010000027">
    <property type="protein sequence ID" value="KAG6372509.1"/>
    <property type="molecule type" value="Genomic_DNA"/>
</dbReference>
<dbReference type="GO" id="GO:0043332">
    <property type="term" value="C:mating projection tip"/>
    <property type="evidence" value="ECO:0007669"/>
    <property type="project" value="UniProtKB-UniRule"/>
</dbReference>
<name>A0A8I2YIJ5_9AGAM</name>
<evidence type="ECO:0000256" key="3">
    <source>
        <dbReference type="ARBA" id="ARBA00010780"/>
    </source>
</evidence>
<keyword evidence="5 10" id="KW-0812">Transmembrane</keyword>
<proteinExistence type="inferred from homology"/>
<dbReference type="Proteomes" id="UP000683000">
    <property type="component" value="Unassembled WGS sequence"/>
</dbReference>
<keyword evidence="9" id="KW-0325">Glycoprotein</keyword>
<comment type="similarity">
    <text evidence="3 10">Belongs to the PRM1 family.</text>
</comment>
<keyword evidence="8 10" id="KW-0472">Membrane</keyword>
<evidence type="ECO:0000313" key="13">
    <source>
        <dbReference type="Proteomes" id="UP000683000"/>
    </source>
</evidence>
<feature type="region of interest" description="Disordered" evidence="11">
    <location>
        <begin position="1358"/>
        <end position="1395"/>
    </location>
</feature>
<dbReference type="SUPFAM" id="SSF56112">
    <property type="entry name" value="Protein kinase-like (PK-like)"/>
    <property type="match status" value="1"/>
</dbReference>
<protein>
    <recommendedName>
        <fullName evidence="10">Plasma membrane fusion protein PRM1</fullName>
    </recommendedName>
</protein>
<evidence type="ECO:0000256" key="10">
    <source>
        <dbReference type="RuleBase" id="RU366035"/>
    </source>
</evidence>
<evidence type="ECO:0000256" key="9">
    <source>
        <dbReference type="ARBA" id="ARBA00023180"/>
    </source>
</evidence>
<dbReference type="PANTHER" id="PTHR31030">
    <property type="entry name" value="PLASMA MEMBRANE FUSION PROTEIN PRM1"/>
    <property type="match status" value="1"/>
</dbReference>
<comment type="subcellular location">
    <subcellularLocation>
        <location evidence="2 10">Cell membrane</location>
        <topology evidence="2 10">Multi-pass membrane protein</topology>
    </subcellularLocation>
</comment>
<evidence type="ECO:0000256" key="4">
    <source>
        <dbReference type="ARBA" id="ARBA00022475"/>
    </source>
</evidence>
<keyword evidence="4 10" id="KW-1003">Cell membrane</keyword>
<evidence type="ECO:0000256" key="2">
    <source>
        <dbReference type="ARBA" id="ARBA00004651"/>
    </source>
</evidence>
<evidence type="ECO:0000256" key="11">
    <source>
        <dbReference type="SAM" id="MobiDB-lite"/>
    </source>
</evidence>
<dbReference type="InterPro" id="IPR011009">
    <property type="entry name" value="Kinase-like_dom_sf"/>
</dbReference>
<feature type="region of interest" description="Disordered" evidence="11">
    <location>
        <begin position="223"/>
        <end position="256"/>
    </location>
</feature>
<dbReference type="Gene3D" id="1.10.510.10">
    <property type="entry name" value="Transferase(Phosphotransferase) domain 1"/>
    <property type="match status" value="1"/>
</dbReference>
<evidence type="ECO:0000256" key="7">
    <source>
        <dbReference type="ARBA" id="ARBA00022989"/>
    </source>
</evidence>
<keyword evidence="13" id="KW-1185">Reference proteome</keyword>
<evidence type="ECO:0000256" key="6">
    <source>
        <dbReference type="ARBA" id="ARBA00022971"/>
    </source>
</evidence>
<keyword evidence="6 10" id="KW-0184">Conjugation</keyword>
<accession>A0A8I2YIJ5</accession>
<dbReference type="OrthoDB" id="10248838at2759"/>
<feature type="transmembrane region" description="Helical" evidence="10">
    <location>
        <begin position="828"/>
        <end position="850"/>
    </location>
</feature>